<dbReference type="Pfam" id="PF00293">
    <property type="entry name" value="NUDIX"/>
    <property type="match status" value="1"/>
</dbReference>
<dbReference type="PANTHER" id="PTHR43046:SF16">
    <property type="entry name" value="ADP-RIBOSE PYROPHOSPHATASE YJHB-RELATED"/>
    <property type="match status" value="1"/>
</dbReference>
<evidence type="ECO:0000259" key="3">
    <source>
        <dbReference type="PROSITE" id="PS51462"/>
    </source>
</evidence>
<proteinExistence type="predicted"/>
<dbReference type="InterPro" id="IPR015797">
    <property type="entry name" value="NUDIX_hydrolase-like_dom_sf"/>
</dbReference>
<dbReference type="SUPFAM" id="SSF55811">
    <property type="entry name" value="Nudix"/>
    <property type="match status" value="1"/>
</dbReference>
<protein>
    <submittedName>
        <fullName evidence="4">NUDIX domain-containing protein</fullName>
    </submittedName>
</protein>
<reference evidence="4 5" key="1">
    <citation type="submission" date="2024-09" db="EMBL/GenBank/DDBJ databases">
        <title>Description of Labrys sedimenti sp. nov., isolated from a diclofenac-degrading enrichment culture, and genome-based reclassification of Labrys portucalensis as a later heterotypic synonym of Labrys neptuniae.</title>
        <authorList>
            <person name="Tancsics A."/>
            <person name="Csepanyi A."/>
        </authorList>
    </citation>
    <scope>NUCLEOTIDE SEQUENCE [LARGE SCALE GENOMIC DNA]</scope>
    <source>
        <strain evidence="4 5">LMG 23412</strain>
    </source>
</reference>
<dbReference type="CDD" id="cd04680">
    <property type="entry name" value="NUDIX_Hydrolase"/>
    <property type="match status" value="1"/>
</dbReference>
<dbReference type="RefSeq" id="WP_394310341.1">
    <property type="nucleotide sequence ID" value="NZ_JBHGPK010000003.1"/>
</dbReference>
<comment type="cofactor">
    <cofactor evidence="1">
        <name>Mg(2+)</name>
        <dbReference type="ChEBI" id="CHEBI:18420"/>
    </cofactor>
</comment>
<dbReference type="PROSITE" id="PS51462">
    <property type="entry name" value="NUDIX"/>
    <property type="match status" value="1"/>
</dbReference>
<dbReference type="InterPro" id="IPR000086">
    <property type="entry name" value="NUDIX_hydrolase_dom"/>
</dbReference>
<keyword evidence="2" id="KW-0378">Hydrolase</keyword>
<accession>A0ABV6ZD82</accession>
<comment type="caution">
    <text evidence="4">The sequence shown here is derived from an EMBL/GenBank/DDBJ whole genome shotgun (WGS) entry which is preliminary data.</text>
</comment>
<evidence type="ECO:0000313" key="4">
    <source>
        <dbReference type="EMBL" id="MFC2250137.1"/>
    </source>
</evidence>
<dbReference type="PANTHER" id="PTHR43046">
    <property type="entry name" value="GDP-MANNOSE MANNOSYL HYDROLASE"/>
    <property type="match status" value="1"/>
</dbReference>
<gene>
    <name evidence="4" type="ORF">ACETRX_10980</name>
</gene>
<feature type="domain" description="Nudix hydrolase" evidence="3">
    <location>
        <begin position="14"/>
        <end position="139"/>
    </location>
</feature>
<evidence type="ECO:0000256" key="1">
    <source>
        <dbReference type="ARBA" id="ARBA00001946"/>
    </source>
</evidence>
<sequence>MTPLFMVYSRMQRGMTLGVRAAVLDGQGRVFLVRHTYVPGWYLPGGGVETGETALEALARELDEEGHIHLDASPELQGLYWNREISRRDHIAFFLVRHYTQAQPRLPDHEIAEAGFFPLDALPEETTKATRRRLDEVAGRRQPDGLW</sequence>
<evidence type="ECO:0000313" key="5">
    <source>
        <dbReference type="Proteomes" id="UP001595190"/>
    </source>
</evidence>
<organism evidence="4 5">
    <name type="scientific">Labrys neptuniae</name>
    <dbReference type="NCBI Taxonomy" id="376174"/>
    <lineage>
        <taxon>Bacteria</taxon>
        <taxon>Pseudomonadati</taxon>
        <taxon>Pseudomonadota</taxon>
        <taxon>Alphaproteobacteria</taxon>
        <taxon>Hyphomicrobiales</taxon>
        <taxon>Xanthobacteraceae</taxon>
        <taxon>Labrys</taxon>
    </lineage>
</organism>
<name>A0ABV6ZD82_9HYPH</name>
<dbReference type="Proteomes" id="UP001595190">
    <property type="component" value="Unassembled WGS sequence"/>
</dbReference>
<dbReference type="Gene3D" id="3.90.79.10">
    <property type="entry name" value="Nucleoside Triphosphate Pyrophosphohydrolase"/>
    <property type="match status" value="1"/>
</dbReference>
<dbReference type="EMBL" id="JBHGPK010000003">
    <property type="protein sequence ID" value="MFC2250137.1"/>
    <property type="molecule type" value="Genomic_DNA"/>
</dbReference>
<evidence type="ECO:0000256" key="2">
    <source>
        <dbReference type="ARBA" id="ARBA00022801"/>
    </source>
</evidence>